<keyword evidence="1 4" id="KW-0963">Cytoplasm</keyword>
<dbReference type="RefSeq" id="WP_184807353.1">
    <property type="nucleotide sequence ID" value="NZ_JACIIZ010000020.1"/>
</dbReference>
<dbReference type="Pfam" id="PF03588">
    <property type="entry name" value="Leu_Phe_trans"/>
    <property type="match status" value="1"/>
</dbReference>
<protein>
    <recommendedName>
        <fullName evidence="4">Leucyl/phenylalanyl-tRNA--protein transferase</fullName>
        <ecNumber evidence="4">2.3.2.6</ecNumber>
    </recommendedName>
    <alternativeName>
        <fullName evidence="4">L/F-transferase</fullName>
    </alternativeName>
    <alternativeName>
        <fullName evidence="4">Leucyltransferase</fullName>
    </alternativeName>
    <alternativeName>
        <fullName evidence="4">Phenyalanyltransferase</fullName>
    </alternativeName>
</protein>
<dbReference type="EC" id="2.3.2.6" evidence="4"/>
<comment type="subcellular location">
    <subcellularLocation>
        <location evidence="4">Cytoplasm</location>
    </subcellularLocation>
</comment>
<dbReference type="Proteomes" id="UP000539175">
    <property type="component" value="Unassembled WGS sequence"/>
</dbReference>
<evidence type="ECO:0000313" key="6">
    <source>
        <dbReference type="Proteomes" id="UP000539175"/>
    </source>
</evidence>
<keyword evidence="2 4" id="KW-0808">Transferase</keyword>
<evidence type="ECO:0000256" key="2">
    <source>
        <dbReference type="ARBA" id="ARBA00022679"/>
    </source>
</evidence>
<comment type="similarity">
    <text evidence="4">Belongs to the L/F-transferase family.</text>
</comment>
<dbReference type="HAMAP" id="MF_00688">
    <property type="entry name" value="Leu_Phe_trans"/>
    <property type="match status" value="1"/>
</dbReference>
<dbReference type="GO" id="GO:0008914">
    <property type="term" value="F:leucyl-tRNA--protein transferase activity"/>
    <property type="evidence" value="ECO:0007669"/>
    <property type="project" value="UniProtKB-UniRule"/>
</dbReference>
<dbReference type="NCBIfam" id="TIGR00667">
    <property type="entry name" value="aat"/>
    <property type="match status" value="1"/>
</dbReference>
<dbReference type="InterPro" id="IPR042221">
    <property type="entry name" value="Leu/Phe-tRNA_Trfase_N"/>
</dbReference>
<dbReference type="SUPFAM" id="SSF55729">
    <property type="entry name" value="Acyl-CoA N-acyltransferases (Nat)"/>
    <property type="match status" value="1"/>
</dbReference>
<comment type="function">
    <text evidence="4">Functions in the N-end rule pathway of protein degradation where it conjugates Leu, Phe and, less efficiently, Met from aminoacyl-tRNAs to the N-termini of proteins containing an N-terminal arginine or lysine.</text>
</comment>
<gene>
    <name evidence="4" type="primary">aat</name>
    <name evidence="5" type="ORF">FHS74_005425</name>
</gene>
<accession>A0A7X0EHN0</accession>
<evidence type="ECO:0000256" key="4">
    <source>
        <dbReference type="HAMAP-Rule" id="MF_00688"/>
    </source>
</evidence>
<dbReference type="PANTHER" id="PTHR30098:SF2">
    <property type="entry name" value="LEUCYL_PHENYLALANYL-TRNA--PROTEIN TRANSFERASE"/>
    <property type="match status" value="1"/>
</dbReference>
<dbReference type="GO" id="GO:0030163">
    <property type="term" value="P:protein catabolic process"/>
    <property type="evidence" value="ECO:0007669"/>
    <property type="project" value="UniProtKB-UniRule"/>
</dbReference>
<dbReference type="Gene3D" id="3.30.70.3550">
    <property type="entry name" value="Leucyl/phenylalanyl-tRNA-protein transferase, N-terminal domain"/>
    <property type="match status" value="1"/>
</dbReference>
<dbReference type="InterPro" id="IPR042203">
    <property type="entry name" value="Leu/Phe-tRNA_Trfase_C"/>
</dbReference>
<keyword evidence="6" id="KW-1185">Reference proteome</keyword>
<comment type="catalytic activity">
    <reaction evidence="4">
        <text>L-phenylalanyl-tRNA(Phe) + an N-terminal L-alpha-aminoacyl-[protein] = an N-terminal L-phenylalanyl-L-alpha-aminoacyl-[protein] + tRNA(Phe)</text>
        <dbReference type="Rhea" id="RHEA:43632"/>
        <dbReference type="Rhea" id="RHEA-COMP:9668"/>
        <dbReference type="Rhea" id="RHEA-COMP:9699"/>
        <dbReference type="Rhea" id="RHEA-COMP:10636"/>
        <dbReference type="Rhea" id="RHEA-COMP:10637"/>
        <dbReference type="ChEBI" id="CHEBI:78442"/>
        <dbReference type="ChEBI" id="CHEBI:78531"/>
        <dbReference type="ChEBI" id="CHEBI:78597"/>
        <dbReference type="ChEBI" id="CHEBI:83561"/>
        <dbReference type="EC" id="2.3.2.6"/>
    </reaction>
</comment>
<dbReference type="InterPro" id="IPR016181">
    <property type="entry name" value="Acyl_CoA_acyltransferase"/>
</dbReference>
<keyword evidence="3 4" id="KW-0012">Acyltransferase</keyword>
<evidence type="ECO:0000313" key="5">
    <source>
        <dbReference type="EMBL" id="MBB6254834.1"/>
    </source>
</evidence>
<evidence type="ECO:0000256" key="3">
    <source>
        <dbReference type="ARBA" id="ARBA00023315"/>
    </source>
</evidence>
<name>A0A7X0EHN0_9PROT</name>
<reference evidence="5 6" key="1">
    <citation type="submission" date="2020-08" db="EMBL/GenBank/DDBJ databases">
        <title>Genomic Encyclopedia of Type Strains, Phase IV (KMG-IV): sequencing the most valuable type-strain genomes for metagenomic binning, comparative biology and taxonomic classification.</title>
        <authorList>
            <person name="Goeker M."/>
        </authorList>
    </citation>
    <scope>NUCLEOTIDE SEQUENCE [LARGE SCALE GENOMIC DNA]</scope>
    <source>
        <strain evidence="5 6">DSM 22198</strain>
    </source>
</reference>
<dbReference type="GO" id="GO:0005737">
    <property type="term" value="C:cytoplasm"/>
    <property type="evidence" value="ECO:0007669"/>
    <property type="project" value="UniProtKB-SubCell"/>
</dbReference>
<organism evidence="5 6">
    <name type="scientific">Nitrospirillum iridis</name>
    <dbReference type="NCBI Taxonomy" id="765888"/>
    <lineage>
        <taxon>Bacteria</taxon>
        <taxon>Pseudomonadati</taxon>
        <taxon>Pseudomonadota</taxon>
        <taxon>Alphaproteobacteria</taxon>
        <taxon>Rhodospirillales</taxon>
        <taxon>Azospirillaceae</taxon>
        <taxon>Nitrospirillum</taxon>
    </lineage>
</organism>
<dbReference type="EMBL" id="JACIIZ010000020">
    <property type="protein sequence ID" value="MBB6254834.1"/>
    <property type="molecule type" value="Genomic_DNA"/>
</dbReference>
<comment type="catalytic activity">
    <reaction evidence="4">
        <text>N-terminal L-lysyl-[protein] + L-leucyl-tRNA(Leu) = N-terminal L-leucyl-L-lysyl-[protein] + tRNA(Leu) + H(+)</text>
        <dbReference type="Rhea" id="RHEA:12340"/>
        <dbReference type="Rhea" id="RHEA-COMP:9613"/>
        <dbReference type="Rhea" id="RHEA-COMP:9622"/>
        <dbReference type="Rhea" id="RHEA-COMP:12670"/>
        <dbReference type="Rhea" id="RHEA-COMP:12671"/>
        <dbReference type="ChEBI" id="CHEBI:15378"/>
        <dbReference type="ChEBI" id="CHEBI:65249"/>
        <dbReference type="ChEBI" id="CHEBI:78442"/>
        <dbReference type="ChEBI" id="CHEBI:78494"/>
        <dbReference type="ChEBI" id="CHEBI:133043"/>
        <dbReference type="EC" id="2.3.2.6"/>
    </reaction>
</comment>
<proteinExistence type="inferred from homology"/>
<comment type="catalytic activity">
    <reaction evidence="4">
        <text>N-terminal L-arginyl-[protein] + L-leucyl-tRNA(Leu) = N-terminal L-leucyl-L-arginyl-[protein] + tRNA(Leu) + H(+)</text>
        <dbReference type="Rhea" id="RHEA:50416"/>
        <dbReference type="Rhea" id="RHEA-COMP:9613"/>
        <dbReference type="Rhea" id="RHEA-COMP:9622"/>
        <dbReference type="Rhea" id="RHEA-COMP:12672"/>
        <dbReference type="Rhea" id="RHEA-COMP:12673"/>
        <dbReference type="ChEBI" id="CHEBI:15378"/>
        <dbReference type="ChEBI" id="CHEBI:64719"/>
        <dbReference type="ChEBI" id="CHEBI:78442"/>
        <dbReference type="ChEBI" id="CHEBI:78494"/>
        <dbReference type="ChEBI" id="CHEBI:133044"/>
        <dbReference type="EC" id="2.3.2.6"/>
    </reaction>
</comment>
<evidence type="ECO:0000256" key="1">
    <source>
        <dbReference type="ARBA" id="ARBA00022490"/>
    </source>
</evidence>
<dbReference type="AlphaFoldDB" id="A0A7X0EHN0"/>
<comment type="caution">
    <text evidence="5">The sequence shown here is derived from an EMBL/GenBank/DDBJ whole genome shotgun (WGS) entry which is preliminary data.</text>
</comment>
<dbReference type="InterPro" id="IPR004616">
    <property type="entry name" value="Leu/Phe-tRNA_Trfase"/>
</dbReference>
<dbReference type="Gene3D" id="3.40.630.70">
    <property type="entry name" value="Leucyl/phenylalanyl-tRNA-protein transferase, C-terminal domain"/>
    <property type="match status" value="1"/>
</dbReference>
<dbReference type="PANTHER" id="PTHR30098">
    <property type="entry name" value="LEUCYL/PHENYLALANYL-TRNA--PROTEIN TRANSFERASE"/>
    <property type="match status" value="1"/>
</dbReference>
<sequence>MRLTPELLLRAYSMGVFPMAESADDDEIFWFDPPERGILPLEGFHAPRRLLRTVRQGRFQVSVDTDFAGVMRACGESTTDRPETWINAQILEAYVALHRQGRAHSVECRRDGHLVGGLYGVSLGGAFFGESMFSRETDASKVALVHLVARLRAGGYSLLDTQFVTTHLSQFGAIEIPRARYRALLAQALPQPARFHCGLGEAALVAGFLQSTTQTS</sequence>